<keyword evidence="1" id="KW-0812">Transmembrane</keyword>
<evidence type="ECO:0000313" key="2">
    <source>
        <dbReference type="EMBL" id="PZQ77135.1"/>
    </source>
</evidence>
<dbReference type="EMBL" id="QFPP01000030">
    <property type="protein sequence ID" value="PZQ77135.1"/>
    <property type="molecule type" value="Genomic_DNA"/>
</dbReference>
<evidence type="ECO:0008006" key="4">
    <source>
        <dbReference type="Google" id="ProtNLM"/>
    </source>
</evidence>
<feature type="transmembrane region" description="Helical" evidence="1">
    <location>
        <begin position="66"/>
        <end position="89"/>
    </location>
</feature>
<protein>
    <recommendedName>
        <fullName evidence="4">Minor coat protein</fullName>
    </recommendedName>
</protein>
<name>A0A2W5QQD4_VARPD</name>
<keyword evidence="1" id="KW-0472">Membrane</keyword>
<dbReference type="Proteomes" id="UP000249135">
    <property type="component" value="Unassembled WGS sequence"/>
</dbReference>
<dbReference type="AlphaFoldDB" id="A0A2W5QQD4"/>
<comment type="caution">
    <text evidence="2">The sequence shown here is derived from an EMBL/GenBank/DDBJ whole genome shotgun (WGS) entry which is preliminary data.</text>
</comment>
<reference evidence="2 3" key="1">
    <citation type="submission" date="2017-08" db="EMBL/GenBank/DDBJ databases">
        <title>Infants hospitalized years apart are colonized by the same room-sourced microbial strains.</title>
        <authorList>
            <person name="Brooks B."/>
            <person name="Olm M.R."/>
            <person name="Firek B.A."/>
            <person name="Baker R."/>
            <person name="Thomas B.C."/>
            <person name="Morowitz M.J."/>
            <person name="Banfield J.F."/>
        </authorList>
    </citation>
    <scope>NUCLEOTIDE SEQUENCE [LARGE SCALE GENOMIC DNA]</scope>
    <source>
        <strain evidence="2">S2_005_003_R2_41</strain>
    </source>
</reference>
<feature type="transmembrane region" description="Helical" evidence="1">
    <location>
        <begin position="6"/>
        <end position="24"/>
    </location>
</feature>
<organism evidence="2 3">
    <name type="scientific">Variovorax paradoxus</name>
    <dbReference type="NCBI Taxonomy" id="34073"/>
    <lineage>
        <taxon>Bacteria</taxon>
        <taxon>Pseudomonadati</taxon>
        <taxon>Pseudomonadota</taxon>
        <taxon>Betaproteobacteria</taxon>
        <taxon>Burkholderiales</taxon>
        <taxon>Comamonadaceae</taxon>
        <taxon>Variovorax</taxon>
    </lineage>
</organism>
<evidence type="ECO:0000313" key="3">
    <source>
        <dbReference type="Proteomes" id="UP000249135"/>
    </source>
</evidence>
<accession>A0A2W5QQD4</accession>
<sequence length="101" mass="10791">MLAEFTAWLWSLLVEVFSAAWGFVQDSFVNALDLLVSGFASLVASIPVPSFMAGGLGAVFGGLDSGVLWLLTQAGLPQALGILGAGYAFRLARKFFTLFQW</sequence>
<proteinExistence type="predicted"/>
<feature type="transmembrane region" description="Helical" evidence="1">
    <location>
        <begin position="36"/>
        <end position="60"/>
    </location>
</feature>
<evidence type="ECO:0000256" key="1">
    <source>
        <dbReference type="SAM" id="Phobius"/>
    </source>
</evidence>
<gene>
    <name evidence="2" type="ORF">DI563_04840</name>
</gene>
<keyword evidence="1" id="KW-1133">Transmembrane helix</keyword>